<dbReference type="RefSeq" id="WP_234767790.1">
    <property type="nucleotide sequence ID" value="NZ_JAKEIP010000303.1"/>
</dbReference>
<evidence type="ECO:0000313" key="2">
    <source>
        <dbReference type="EMBL" id="MCF1599413.1"/>
    </source>
</evidence>
<reference evidence="2" key="1">
    <citation type="submission" date="2022-01" db="EMBL/GenBank/DDBJ databases">
        <title>Draft Genome Sequences of Seven Type Strains of the Genus Streptomyces.</title>
        <authorList>
            <person name="Aziz S."/>
            <person name="Coretto E."/>
            <person name="Chronakova A."/>
            <person name="Sproer C."/>
            <person name="Huber K."/>
            <person name="Nouioui I."/>
            <person name="Gross H."/>
        </authorList>
    </citation>
    <scope>NUCLEOTIDE SEQUENCE</scope>
    <source>
        <strain evidence="2">DSM 103493</strain>
    </source>
</reference>
<dbReference type="EMBL" id="JAKEIP010000303">
    <property type="protein sequence ID" value="MCF1599413.1"/>
    <property type="molecule type" value="Genomic_DNA"/>
</dbReference>
<dbReference type="Pfam" id="PF21806">
    <property type="entry name" value="DUF6879"/>
    <property type="match status" value="1"/>
</dbReference>
<evidence type="ECO:0000313" key="3">
    <source>
        <dbReference type="Proteomes" id="UP001139384"/>
    </source>
</evidence>
<dbReference type="AlphaFoldDB" id="A0A9X1TXL7"/>
<dbReference type="InterPro" id="IPR049244">
    <property type="entry name" value="DUF6879"/>
</dbReference>
<sequence length="171" mass="20165">MLLDGDEWRAMFRGIQSEAWRLETLPQYLVLQESEELKAFRAGKRIDPRTYSSPYTEDLKRLRGEGKRKGRVHVVTQPLSEYLRFEFTRYYAPHVLAGENIRILDVTDRANPLRGVQDFWLFDRSTVVLMHYEEDGTQVNRELYAGDPAPFIEYQRIAEAESVPFLEYVKE</sequence>
<gene>
    <name evidence="2" type="ORF">L0P92_38545</name>
</gene>
<evidence type="ECO:0000259" key="1">
    <source>
        <dbReference type="Pfam" id="PF21806"/>
    </source>
</evidence>
<comment type="caution">
    <text evidence="2">The sequence shown here is derived from an EMBL/GenBank/DDBJ whole genome shotgun (WGS) entry which is preliminary data.</text>
</comment>
<feature type="domain" description="DUF6879" evidence="1">
    <location>
        <begin position="6"/>
        <end position="169"/>
    </location>
</feature>
<proteinExistence type="predicted"/>
<dbReference type="Proteomes" id="UP001139384">
    <property type="component" value="Unassembled WGS sequence"/>
</dbReference>
<organism evidence="2 3">
    <name type="scientific">Streptomyces muensis</name>
    <dbReference type="NCBI Taxonomy" id="1077944"/>
    <lineage>
        <taxon>Bacteria</taxon>
        <taxon>Bacillati</taxon>
        <taxon>Actinomycetota</taxon>
        <taxon>Actinomycetes</taxon>
        <taxon>Kitasatosporales</taxon>
        <taxon>Streptomycetaceae</taxon>
        <taxon>Streptomyces</taxon>
    </lineage>
</organism>
<keyword evidence="3" id="KW-1185">Reference proteome</keyword>
<name>A0A9X1TXL7_STRM4</name>
<protein>
    <recommendedName>
        <fullName evidence="1">DUF6879 domain-containing protein</fullName>
    </recommendedName>
</protein>
<accession>A0A9X1TXL7</accession>